<organism evidence="2 3">
    <name type="scientific">Pontibacter qinzhouensis</name>
    <dbReference type="NCBI Taxonomy" id="2603253"/>
    <lineage>
        <taxon>Bacteria</taxon>
        <taxon>Pseudomonadati</taxon>
        <taxon>Bacteroidota</taxon>
        <taxon>Cytophagia</taxon>
        <taxon>Cytophagales</taxon>
        <taxon>Hymenobacteraceae</taxon>
        <taxon>Pontibacter</taxon>
    </lineage>
</organism>
<keyword evidence="2" id="KW-0808">Transferase</keyword>
<gene>
    <name evidence="2" type="ORF">FVR03_18680</name>
</gene>
<dbReference type="Proteomes" id="UP000321926">
    <property type="component" value="Unassembled WGS sequence"/>
</dbReference>
<evidence type="ECO:0000313" key="3">
    <source>
        <dbReference type="Proteomes" id="UP000321926"/>
    </source>
</evidence>
<keyword evidence="3" id="KW-1185">Reference proteome</keyword>
<dbReference type="EMBL" id="VRTY01000089">
    <property type="protein sequence ID" value="TXK33772.1"/>
    <property type="molecule type" value="Genomic_DNA"/>
</dbReference>
<dbReference type="AlphaFoldDB" id="A0A5C8J8M2"/>
<accession>A0A5C8J8M2</accession>
<dbReference type="InterPro" id="IPR049625">
    <property type="entry name" value="Glyco_transf_61_cat"/>
</dbReference>
<feature type="domain" description="Glycosyltransferase 61 catalytic" evidence="1">
    <location>
        <begin position="165"/>
        <end position="291"/>
    </location>
</feature>
<evidence type="ECO:0000259" key="1">
    <source>
        <dbReference type="Pfam" id="PF04577"/>
    </source>
</evidence>
<dbReference type="OrthoDB" id="1156086at2"/>
<feature type="non-terminal residue" evidence="2">
    <location>
        <position position="291"/>
    </location>
</feature>
<sequence>MKLNTLYTKALKRIKKELGKVIPYNTRFKPTDVCIFTLDDLKHLKPDEVRVHELYRNYKSDLMVSDHLFAACSDYWKPLKSVETDYMVVEVPKGRIYTDNQNSIAIISQYNRVVDQVSLSLTNGKVTPPEQNNIFNQRYFSVPEKYEGTVYSLLTGGAGINNISHWFVDVLPRLHLLRESGLYDTIDWFLVPSLRYSYQTETLEMLGIPKDKLIAGDLQPHITADCIVASTAPRGNHTIVPEWLWKFNRDTFLPFVDEEGAANKKPLRLYISRSDSAIRNILNEQELTKAL</sequence>
<dbReference type="RefSeq" id="WP_147923292.1">
    <property type="nucleotide sequence ID" value="NZ_VRTY01000089.1"/>
</dbReference>
<comment type="caution">
    <text evidence="2">The sequence shown here is derived from an EMBL/GenBank/DDBJ whole genome shotgun (WGS) entry which is preliminary data.</text>
</comment>
<reference evidence="2 3" key="1">
    <citation type="submission" date="2019-08" db="EMBL/GenBank/DDBJ databases">
        <authorList>
            <person name="Shi S."/>
        </authorList>
    </citation>
    <scope>NUCLEOTIDE SEQUENCE [LARGE SCALE GENOMIC DNA]</scope>
    <source>
        <strain evidence="2 3">GY10130</strain>
    </source>
</reference>
<dbReference type="Pfam" id="PF04577">
    <property type="entry name" value="Glyco_transf_61"/>
    <property type="match status" value="1"/>
</dbReference>
<proteinExistence type="predicted"/>
<protein>
    <submittedName>
        <fullName evidence="2">Glycosyltransferase family 61 protein</fullName>
    </submittedName>
</protein>
<dbReference type="GO" id="GO:0016757">
    <property type="term" value="F:glycosyltransferase activity"/>
    <property type="evidence" value="ECO:0007669"/>
    <property type="project" value="InterPro"/>
</dbReference>
<name>A0A5C8J8M2_9BACT</name>
<evidence type="ECO:0000313" key="2">
    <source>
        <dbReference type="EMBL" id="TXK33772.1"/>
    </source>
</evidence>